<keyword evidence="5 10" id="KW-0129">CBS domain</keyword>
<organism evidence="13 14">
    <name type="scientific">Marinobacter adhaerens (strain DSM 23420 / HP15)</name>
    <dbReference type="NCBI Taxonomy" id="225937"/>
    <lineage>
        <taxon>Bacteria</taxon>
        <taxon>Pseudomonadati</taxon>
        <taxon>Pseudomonadota</taxon>
        <taxon>Gammaproteobacteria</taxon>
        <taxon>Pseudomonadales</taxon>
        <taxon>Marinobacteraceae</taxon>
        <taxon>Marinobacter</taxon>
    </lineage>
</organism>
<dbReference type="GO" id="GO:1901135">
    <property type="term" value="P:carbohydrate derivative metabolic process"/>
    <property type="evidence" value="ECO:0007669"/>
    <property type="project" value="InterPro"/>
</dbReference>
<dbReference type="InterPro" id="IPR004800">
    <property type="entry name" value="KdsD/KpsF-type"/>
</dbReference>
<reference evidence="13 14" key="1">
    <citation type="journal article" date="2010" name="Stand. Genomic Sci.">
        <title>Complete genome sequence of Marinobacter adhaerens type strain (HP15), a diatom-interacting marine microorganism.</title>
        <authorList>
            <person name="Gardes A."/>
            <person name="Kaeppel E."/>
            <person name="Shehzad A."/>
            <person name="Seebah S."/>
            <person name="Teeling H."/>
            <person name="Yarza P."/>
            <person name="Glockner F.O."/>
            <person name="Grossart H.P."/>
            <person name="Ullrich M.S."/>
        </authorList>
    </citation>
    <scope>NUCLEOTIDE SEQUENCE [LARGE SCALE GENOMIC DNA]</scope>
    <source>
        <strain evidence="14">DSM 23420 / HP15</strain>
    </source>
</reference>
<dbReference type="InterPro" id="IPR000644">
    <property type="entry name" value="CBS_dom"/>
</dbReference>
<dbReference type="InterPro" id="IPR046342">
    <property type="entry name" value="CBS_dom_sf"/>
</dbReference>
<dbReference type="InterPro" id="IPR001347">
    <property type="entry name" value="SIS_dom"/>
</dbReference>
<feature type="domain" description="CBS" evidence="11">
    <location>
        <begin position="273"/>
        <end position="325"/>
    </location>
</feature>
<dbReference type="Gene3D" id="3.10.580.10">
    <property type="entry name" value="CBS-domain"/>
    <property type="match status" value="1"/>
</dbReference>
<evidence type="ECO:0000313" key="14">
    <source>
        <dbReference type="Proteomes" id="UP000007077"/>
    </source>
</evidence>
<dbReference type="STRING" id="225937.HP15_2437"/>
<evidence type="ECO:0000256" key="6">
    <source>
        <dbReference type="ARBA" id="ARBA00023235"/>
    </source>
</evidence>
<dbReference type="GO" id="GO:0097367">
    <property type="term" value="F:carbohydrate derivative binding"/>
    <property type="evidence" value="ECO:0007669"/>
    <property type="project" value="InterPro"/>
</dbReference>
<feature type="site" description="Catalytically relevant" evidence="9">
    <location>
        <position position="56"/>
    </location>
</feature>
<evidence type="ECO:0000256" key="8">
    <source>
        <dbReference type="PIRNR" id="PIRNR004692"/>
    </source>
</evidence>
<dbReference type="SUPFAM" id="SSF53697">
    <property type="entry name" value="SIS domain"/>
    <property type="match status" value="1"/>
</dbReference>
<dbReference type="NCBIfam" id="TIGR00393">
    <property type="entry name" value="kpsF"/>
    <property type="match status" value="1"/>
</dbReference>
<reference evidence="14" key="2">
    <citation type="submission" date="2010-02" db="EMBL/GenBank/DDBJ databases">
        <title>Complete genome sequence of Marinobacter adhaerens type strain (HP15).</title>
        <authorList>
            <person name="Gaerdes A.A.M."/>
            <person name="Kaeppel E."/>
            <person name="Shezad A."/>
            <person name="Seebah S."/>
            <person name="Teeling H."/>
            <person name="Yarza P."/>
            <person name="Gloeckner F.O."/>
            <person name="Ullrich M.S."/>
        </authorList>
    </citation>
    <scope>NUCLEOTIDE SEQUENCE [LARGE SCALE GENOMIC DNA]</scope>
    <source>
        <strain evidence="14">DSM 23420 / HP15</strain>
    </source>
</reference>
<dbReference type="eggNOG" id="COG0794">
    <property type="taxonomic scope" value="Bacteria"/>
</dbReference>
<dbReference type="InterPro" id="IPR046348">
    <property type="entry name" value="SIS_dom_sf"/>
</dbReference>
<protein>
    <recommendedName>
        <fullName evidence="8">Arabinose 5-phosphate isomerase</fullName>
        <shortName evidence="8">API</shortName>
        <ecNumber evidence="8">5.3.1.13</ecNumber>
    </recommendedName>
</protein>
<dbReference type="SMART" id="SM00116">
    <property type="entry name" value="CBS"/>
    <property type="match status" value="2"/>
</dbReference>
<dbReference type="Pfam" id="PF00571">
    <property type="entry name" value="CBS"/>
    <property type="match status" value="2"/>
</dbReference>
<dbReference type="PANTHER" id="PTHR42745:SF1">
    <property type="entry name" value="ARABINOSE 5-PHOSPHATE ISOMERASE KDSD"/>
    <property type="match status" value="1"/>
</dbReference>
<gene>
    <name evidence="13" type="ordered locus">HP15_2437</name>
</gene>
<evidence type="ECO:0000259" key="11">
    <source>
        <dbReference type="PROSITE" id="PS51371"/>
    </source>
</evidence>
<dbReference type="HOGENOM" id="CLU_2451077_0_0_6"/>
<dbReference type="EMBL" id="CP001978">
    <property type="protein sequence ID" value="ADP98201.1"/>
    <property type="molecule type" value="Genomic_DNA"/>
</dbReference>
<dbReference type="GO" id="GO:0005975">
    <property type="term" value="P:carbohydrate metabolic process"/>
    <property type="evidence" value="ECO:0007669"/>
    <property type="project" value="InterPro"/>
</dbReference>
<dbReference type="GO" id="GO:0019146">
    <property type="term" value="F:arabinose-5-phosphate isomerase activity"/>
    <property type="evidence" value="ECO:0007669"/>
    <property type="project" value="UniProtKB-EC"/>
</dbReference>
<dbReference type="KEGG" id="mad:HP15_2437"/>
<keyword evidence="4" id="KW-0677">Repeat</keyword>
<name>E4PHR3_MARAH</name>
<dbReference type="PROSITE" id="PS51371">
    <property type="entry name" value="CBS"/>
    <property type="match status" value="2"/>
</dbReference>
<dbReference type="EC" id="5.3.1.13" evidence="8"/>
<comment type="pathway">
    <text evidence="7">Carbohydrate biosynthesis; 3-deoxy-D-manno-octulosonate biosynthesis; 3-deoxy-D-manno-octulosonate from D-ribulose 5-phosphate: step 1/3.</text>
</comment>
<feature type="site" description="Catalytically relevant" evidence="9">
    <location>
        <position position="107"/>
    </location>
</feature>
<dbReference type="AlphaFoldDB" id="E4PHR3"/>
<evidence type="ECO:0000256" key="7">
    <source>
        <dbReference type="ARBA" id="ARBA00060658"/>
    </source>
</evidence>
<sequence length="325" mass="34223">MTEQTAHDFRSSAIRAIRIERDAIDALESRIDDQFTRACEVIMNCTGRVVVTGMGKSGHIGNKIAATLASTGTPSFSCIPEKQATATWGITPQDVVIAISNSGNTSEVVTILPLIKRMGAPLISMTGNATSTLAREAVANLDVSVMVEACPLGLAPTSSTTATLVMGDALAVALLEARGFSAEDFAFSHPGGSLGRRLLLRVSDIMHTGDQIPVVNEGTPLSGALLEISRKGLGMTTVVNGEGTLTGIFTDGDLRRTLDRSVDIHHTPINEVMTRNGKTIQADHLAAEALNIMEEMKINALPVTNDSGALIGAINMHDLLRAGVI</sequence>
<dbReference type="eggNOG" id="COG0517">
    <property type="taxonomic scope" value="Bacteria"/>
</dbReference>
<evidence type="ECO:0000256" key="5">
    <source>
        <dbReference type="ARBA" id="ARBA00023122"/>
    </source>
</evidence>
<evidence type="ECO:0000256" key="1">
    <source>
        <dbReference type="ARBA" id="ARBA00004756"/>
    </source>
</evidence>
<evidence type="ECO:0000313" key="13">
    <source>
        <dbReference type="EMBL" id="ADP98201.1"/>
    </source>
</evidence>
<accession>E4PHR3</accession>
<feature type="domain" description="CBS" evidence="11">
    <location>
        <begin position="206"/>
        <end position="264"/>
    </location>
</feature>
<proteinExistence type="inferred from homology"/>
<dbReference type="PATRIC" id="fig|225937.3.peg.2462"/>
<dbReference type="FunFam" id="3.10.580.10:FF:000007">
    <property type="entry name" value="Arabinose 5-phosphate isomerase"/>
    <property type="match status" value="1"/>
</dbReference>
<evidence type="ECO:0000259" key="12">
    <source>
        <dbReference type="PROSITE" id="PS51464"/>
    </source>
</evidence>
<comment type="catalytic activity">
    <reaction evidence="8">
        <text>D-arabinose 5-phosphate = D-ribulose 5-phosphate</text>
        <dbReference type="Rhea" id="RHEA:23104"/>
        <dbReference type="ChEBI" id="CHEBI:57693"/>
        <dbReference type="ChEBI" id="CHEBI:58121"/>
        <dbReference type="EC" id="5.3.1.13"/>
    </reaction>
</comment>
<evidence type="ECO:0000256" key="3">
    <source>
        <dbReference type="ARBA" id="ARBA00011881"/>
    </source>
</evidence>
<evidence type="ECO:0000256" key="4">
    <source>
        <dbReference type="ARBA" id="ARBA00022737"/>
    </source>
</evidence>
<feature type="domain" description="SIS" evidence="12">
    <location>
        <begin position="38"/>
        <end position="180"/>
    </location>
</feature>
<evidence type="ECO:0000256" key="2">
    <source>
        <dbReference type="ARBA" id="ARBA00008165"/>
    </source>
</evidence>
<dbReference type="Gene3D" id="3.40.50.10490">
    <property type="entry name" value="Glucose-6-phosphate isomerase like protein, domain 1"/>
    <property type="match status" value="1"/>
</dbReference>
<dbReference type="PROSITE" id="PS51464">
    <property type="entry name" value="SIS"/>
    <property type="match status" value="1"/>
</dbReference>
<dbReference type="Pfam" id="PF01380">
    <property type="entry name" value="SIS"/>
    <property type="match status" value="1"/>
</dbReference>
<dbReference type="PIRSF" id="PIRSF004692">
    <property type="entry name" value="KdsD_KpsF"/>
    <property type="match status" value="1"/>
</dbReference>
<comment type="subunit">
    <text evidence="3">Homotetramer.</text>
</comment>
<comment type="similarity">
    <text evidence="2 8">Belongs to the SIS family. GutQ/KpsF subfamily.</text>
</comment>
<dbReference type="CDD" id="cd04604">
    <property type="entry name" value="CBS_pair_SIS_assoc"/>
    <property type="match status" value="1"/>
</dbReference>
<evidence type="ECO:0000256" key="9">
    <source>
        <dbReference type="PIRSR" id="PIRSR004692-3"/>
    </source>
</evidence>
<dbReference type="Proteomes" id="UP000007077">
    <property type="component" value="Chromosome"/>
</dbReference>
<comment type="pathway">
    <text evidence="1">Bacterial outer membrane biogenesis; lipopolysaccharide biosynthesis.</text>
</comment>
<dbReference type="InterPro" id="IPR035474">
    <property type="entry name" value="SIS_Kpsf"/>
</dbReference>
<dbReference type="InterPro" id="IPR050986">
    <property type="entry name" value="GutQ/KpsF_isomerases"/>
</dbReference>
<dbReference type="PANTHER" id="PTHR42745">
    <property type="match status" value="1"/>
</dbReference>
<dbReference type="CDD" id="cd05014">
    <property type="entry name" value="SIS_Kpsf"/>
    <property type="match status" value="1"/>
</dbReference>
<keyword evidence="6 8" id="KW-0413">Isomerase</keyword>
<evidence type="ECO:0000256" key="10">
    <source>
        <dbReference type="PROSITE-ProRule" id="PRU00703"/>
    </source>
</evidence>
<feature type="site" description="Catalytically relevant" evidence="9">
    <location>
        <position position="148"/>
    </location>
</feature>
<dbReference type="FunFam" id="3.40.50.10490:FF:000011">
    <property type="entry name" value="Arabinose 5-phosphate isomerase"/>
    <property type="match status" value="1"/>
</dbReference>
<feature type="site" description="Catalytically relevant" evidence="9">
    <location>
        <position position="189"/>
    </location>
</feature>